<evidence type="ECO:0000313" key="2">
    <source>
        <dbReference type="Proteomes" id="UP001497392"/>
    </source>
</evidence>
<protein>
    <submittedName>
        <fullName evidence="1">G5038 protein</fullName>
    </submittedName>
</protein>
<organism evidence="1 2">
    <name type="scientific">Coccomyxa viridis</name>
    <dbReference type="NCBI Taxonomy" id="1274662"/>
    <lineage>
        <taxon>Eukaryota</taxon>
        <taxon>Viridiplantae</taxon>
        <taxon>Chlorophyta</taxon>
        <taxon>core chlorophytes</taxon>
        <taxon>Trebouxiophyceae</taxon>
        <taxon>Trebouxiophyceae incertae sedis</taxon>
        <taxon>Coccomyxaceae</taxon>
        <taxon>Coccomyxa</taxon>
    </lineage>
</organism>
<evidence type="ECO:0000313" key="1">
    <source>
        <dbReference type="EMBL" id="CAL5222643.1"/>
    </source>
</evidence>
<reference evidence="1 2" key="1">
    <citation type="submission" date="2024-06" db="EMBL/GenBank/DDBJ databases">
        <authorList>
            <person name="Kraege A."/>
            <person name="Thomma B."/>
        </authorList>
    </citation>
    <scope>NUCLEOTIDE SEQUENCE [LARGE SCALE GENOMIC DNA]</scope>
</reference>
<name>A0ABP1FWS6_9CHLO</name>
<proteinExistence type="predicted"/>
<dbReference type="Proteomes" id="UP001497392">
    <property type="component" value="Unassembled WGS sequence"/>
</dbReference>
<keyword evidence="2" id="KW-1185">Reference proteome</keyword>
<comment type="caution">
    <text evidence="1">The sequence shown here is derived from an EMBL/GenBank/DDBJ whole genome shotgun (WGS) entry which is preliminary data.</text>
</comment>
<gene>
    <name evidence="1" type="primary">g5038</name>
    <name evidence="1" type="ORF">VP750_LOCUS4302</name>
</gene>
<sequence>MDNNNSLIKVTLERARIVRAQGRLDKARQLCEEANSQRLADMVKLQAAAGYPGYWPALQLLVEIELEVDIQASHLRALNRLQSFCMRQQAMLDYTTAAVNTEREAVWYKPATWVGRCTFQACGFTSNG</sequence>
<dbReference type="EMBL" id="CAXHTA020000007">
    <property type="protein sequence ID" value="CAL5222643.1"/>
    <property type="molecule type" value="Genomic_DNA"/>
</dbReference>
<accession>A0ABP1FWS6</accession>